<evidence type="ECO:0000256" key="3">
    <source>
        <dbReference type="ARBA" id="ARBA00022729"/>
    </source>
</evidence>
<evidence type="ECO:0000256" key="5">
    <source>
        <dbReference type="SAM" id="SignalP"/>
    </source>
</evidence>
<organism evidence="7 8">
    <name type="scientific">Oceanithermus profundus (strain DSM 14977 / NBRC 100410 / VKM B-2274 / 506)</name>
    <dbReference type="NCBI Taxonomy" id="670487"/>
    <lineage>
        <taxon>Bacteria</taxon>
        <taxon>Thermotogati</taxon>
        <taxon>Deinococcota</taxon>
        <taxon>Deinococci</taxon>
        <taxon>Thermales</taxon>
        <taxon>Thermaceae</taxon>
        <taxon>Oceanithermus</taxon>
    </lineage>
</organism>
<dbReference type="OrthoDB" id="115856at2"/>
<dbReference type="GO" id="GO:0006865">
    <property type="term" value="P:amino acid transport"/>
    <property type="evidence" value="ECO:0007669"/>
    <property type="project" value="TreeGrafter"/>
</dbReference>
<reference evidence="7 8" key="2">
    <citation type="journal article" date="2011" name="Stand. Genomic Sci.">
        <title>Complete genome sequence of Oceanithermus profundus type strain (506).</title>
        <authorList>
            <person name="Pati A."/>
            <person name="Zhang X."/>
            <person name="Lapidus A."/>
            <person name="Nolan M."/>
            <person name="Lucas S."/>
            <person name="Del Rio T.G."/>
            <person name="Tice H."/>
            <person name="Cheng J.F."/>
            <person name="Tapia R."/>
            <person name="Han C."/>
            <person name="Goodwin L."/>
            <person name="Pitluck S."/>
            <person name="Liolios K."/>
            <person name="Pagani I."/>
            <person name="Ivanova N."/>
            <person name="Mavromatis K."/>
            <person name="Chen A."/>
            <person name="Palaniappan K."/>
            <person name="Hauser L."/>
            <person name="Jeffries C.D."/>
            <person name="Brambilla E.M."/>
            <person name="Rohl A."/>
            <person name="Mwirichia R."/>
            <person name="Rohde M."/>
            <person name="Tindall B.J."/>
            <person name="Sikorski J."/>
            <person name="Wirth R."/>
            <person name="Goker M."/>
            <person name="Woyke T."/>
            <person name="Detter J.C."/>
            <person name="Bristow J."/>
            <person name="Eisen J.A."/>
            <person name="Markowitz V."/>
            <person name="Hugenholtz P."/>
            <person name="Kyrpides N.C."/>
            <person name="Klenk H.P."/>
            <person name="Land M."/>
        </authorList>
    </citation>
    <scope>NUCLEOTIDE SEQUENCE [LARGE SCALE GENOMIC DNA]</scope>
    <source>
        <strain evidence="8">DSM 14977 / NBRC 100410 / VKM B-2274 / 506</strain>
    </source>
</reference>
<dbReference type="Gene3D" id="3.40.190.10">
    <property type="entry name" value="Periplasmic binding protein-like II"/>
    <property type="match status" value="2"/>
</dbReference>
<keyword evidence="2" id="KW-0813">Transport</keyword>
<dbReference type="HOGENOM" id="CLU_019602_3_1_0"/>
<dbReference type="SMART" id="SM00062">
    <property type="entry name" value="PBPb"/>
    <property type="match status" value="1"/>
</dbReference>
<evidence type="ECO:0000256" key="1">
    <source>
        <dbReference type="ARBA" id="ARBA00010333"/>
    </source>
</evidence>
<dbReference type="SUPFAM" id="SSF53850">
    <property type="entry name" value="Periplasmic binding protein-like II"/>
    <property type="match status" value="1"/>
</dbReference>
<dbReference type="InterPro" id="IPR018313">
    <property type="entry name" value="SBP_3_CS"/>
</dbReference>
<dbReference type="Pfam" id="PF00497">
    <property type="entry name" value="SBP_bac_3"/>
    <property type="match status" value="1"/>
</dbReference>
<dbReference type="EMBL" id="CP002361">
    <property type="protein sequence ID" value="ADR36750.1"/>
    <property type="molecule type" value="Genomic_DNA"/>
</dbReference>
<evidence type="ECO:0000313" key="8">
    <source>
        <dbReference type="Proteomes" id="UP000008722"/>
    </source>
</evidence>
<evidence type="ECO:0000256" key="2">
    <source>
        <dbReference type="ARBA" id="ARBA00022448"/>
    </source>
</evidence>
<gene>
    <name evidence="7" type="ordered locus">Ocepr_1293</name>
</gene>
<feature type="domain" description="Solute-binding protein family 3/N-terminal" evidence="6">
    <location>
        <begin position="32"/>
        <end position="262"/>
    </location>
</feature>
<dbReference type="Proteomes" id="UP000008722">
    <property type="component" value="Chromosome"/>
</dbReference>
<dbReference type="InterPro" id="IPR001638">
    <property type="entry name" value="Solute-binding_3/MltF_N"/>
</dbReference>
<dbReference type="AlphaFoldDB" id="E4U8S0"/>
<keyword evidence="3 5" id="KW-0732">Signal</keyword>
<dbReference type="CDD" id="cd13692">
    <property type="entry name" value="PBP2_BztA"/>
    <property type="match status" value="1"/>
</dbReference>
<dbReference type="RefSeq" id="WP_013457920.1">
    <property type="nucleotide sequence ID" value="NC_014761.1"/>
</dbReference>
<feature type="signal peptide" evidence="5">
    <location>
        <begin position="1"/>
        <end position="19"/>
    </location>
</feature>
<dbReference type="KEGG" id="opr:Ocepr_1293"/>
<protein>
    <submittedName>
        <fullName evidence="7">Amino acid ABC transporter substrate-binding protein, PAAT family</fullName>
    </submittedName>
</protein>
<evidence type="ECO:0000313" key="7">
    <source>
        <dbReference type="EMBL" id="ADR36750.1"/>
    </source>
</evidence>
<dbReference type="InterPro" id="IPR051455">
    <property type="entry name" value="Bact_solute-bind_prot3"/>
</dbReference>
<evidence type="ECO:0000259" key="6">
    <source>
        <dbReference type="SMART" id="SM00062"/>
    </source>
</evidence>
<keyword evidence="8" id="KW-1185">Reference proteome</keyword>
<reference evidence="8" key="1">
    <citation type="submission" date="2010-11" db="EMBL/GenBank/DDBJ databases">
        <title>The complete sequence of chromosome of Oceanithermus profundus DSM 14977.</title>
        <authorList>
            <consortium name="US DOE Joint Genome Institute (JGI-PGF)"/>
            <person name="Lucas S."/>
            <person name="Copeland A."/>
            <person name="Lapidus A."/>
            <person name="Bruce D."/>
            <person name="Goodwin L."/>
            <person name="Pitluck S."/>
            <person name="Kyrpides N."/>
            <person name="Mavromatis K."/>
            <person name="Pagani I."/>
            <person name="Ivanova N."/>
            <person name="Zhang X."/>
            <person name="Brettin T."/>
            <person name="Detter J.C."/>
            <person name="Tapia R."/>
            <person name="Han C."/>
            <person name="Land M."/>
            <person name="Hauser L."/>
            <person name="Markowitz V."/>
            <person name="Cheng J.-F."/>
            <person name="Hugenholtz P."/>
            <person name="Woyke T."/>
            <person name="Wu D."/>
            <person name="Tindall B."/>
            <person name="Faehnrich R."/>
            <person name="Brambilla E."/>
            <person name="Klenk H.-P."/>
            <person name="Eisen J.A."/>
        </authorList>
    </citation>
    <scope>NUCLEOTIDE SEQUENCE [LARGE SCALE GENOMIC DNA]</scope>
    <source>
        <strain evidence="8">DSM 14977 / NBRC 100410 / VKM B-2274 / 506</strain>
    </source>
</reference>
<dbReference type="eggNOG" id="COG0834">
    <property type="taxonomic scope" value="Bacteria"/>
</dbReference>
<sequence length="339" mass="36912" precursor="true">MRKLLVLLAVLSLGVLGLAQQSRLDVVKQRGKLICGVNGGAPGFGFIDEKTGDYVGFDVDFCRAVAAAIFDDPTKVDFVPLNAKVRFNAIQTGKVDVVFRNTTVTTSRDSQLGVDFLPVNFYDGQGVMVKKSLGVKSVYDLKGATVCTNAGTTTEKNWTDVDRAHNLGTKLLTFDDFSKSMAGLESGRCDAVTTDKSGLVGWKAKSKDPESLVILPETLSKEPLAGFTFQNDSKWRDALTWIVYATMQAEEFGITQANLDQMLKSSNPGIRRFLGVESKLGEGLGLTNDFAARVIRHVGNYGEIYARHLGPDSPFFIPREGSLNALYTDGGLIYSPPFR</sequence>
<dbReference type="PANTHER" id="PTHR30085:SF7">
    <property type="entry name" value="AMINO-ACID ABC TRANSPORTER-BINDING PROTEIN YHDW-RELATED"/>
    <property type="match status" value="1"/>
</dbReference>
<comment type="similarity">
    <text evidence="1 4">Belongs to the bacterial solute-binding protein 3 family.</text>
</comment>
<evidence type="ECO:0000256" key="4">
    <source>
        <dbReference type="RuleBase" id="RU003744"/>
    </source>
</evidence>
<accession>E4U8S0</accession>
<dbReference type="PROSITE" id="PS01039">
    <property type="entry name" value="SBP_BACTERIAL_3"/>
    <property type="match status" value="1"/>
</dbReference>
<name>E4U8S0_OCEP5</name>
<proteinExistence type="inferred from homology"/>
<dbReference type="STRING" id="670487.Ocepr_1293"/>
<feature type="chain" id="PRO_5003188672" evidence="5">
    <location>
        <begin position="20"/>
        <end position="339"/>
    </location>
</feature>
<dbReference type="PANTHER" id="PTHR30085">
    <property type="entry name" value="AMINO ACID ABC TRANSPORTER PERMEASE"/>
    <property type="match status" value="1"/>
</dbReference>